<evidence type="ECO:0000256" key="1">
    <source>
        <dbReference type="SAM" id="MobiDB-lite"/>
    </source>
</evidence>
<gene>
    <name evidence="2" type="ORF">AWC14_01810</name>
</gene>
<evidence type="ECO:0000313" key="3">
    <source>
        <dbReference type="Proteomes" id="UP000193487"/>
    </source>
</evidence>
<feature type="compositionally biased region" description="Low complexity" evidence="1">
    <location>
        <begin position="27"/>
        <end position="47"/>
    </location>
</feature>
<accession>A0A1X1Y6M0</accession>
<proteinExistence type="predicted"/>
<dbReference type="Proteomes" id="UP000193487">
    <property type="component" value="Unassembled WGS sequence"/>
</dbReference>
<dbReference type="EMBL" id="LQPE01000057">
    <property type="protein sequence ID" value="ORW06670.1"/>
    <property type="molecule type" value="Genomic_DNA"/>
</dbReference>
<sequence>MKPLEVSPADLQRVSGHMEALAGQLGANGAPSAGAGSSWQSSVAGAGTARAGAATDRAALAARMRATAKKVAAAGVAYGGSDTDAASALAGQVV</sequence>
<organism evidence="2 3">
    <name type="scientific">Mycobacterium kyorinense</name>
    <dbReference type="NCBI Taxonomy" id="487514"/>
    <lineage>
        <taxon>Bacteria</taxon>
        <taxon>Bacillati</taxon>
        <taxon>Actinomycetota</taxon>
        <taxon>Actinomycetes</taxon>
        <taxon>Mycobacteriales</taxon>
        <taxon>Mycobacteriaceae</taxon>
        <taxon>Mycobacterium</taxon>
    </lineage>
</organism>
<dbReference type="AlphaFoldDB" id="A0A1X1Y6M0"/>
<keyword evidence="3" id="KW-1185">Reference proteome</keyword>
<comment type="caution">
    <text evidence="2">The sequence shown here is derived from an EMBL/GenBank/DDBJ whole genome shotgun (WGS) entry which is preliminary data.</text>
</comment>
<evidence type="ECO:0008006" key="4">
    <source>
        <dbReference type="Google" id="ProtNLM"/>
    </source>
</evidence>
<protein>
    <recommendedName>
        <fullName evidence="4">ESX-1 secretion-associated protein</fullName>
    </recommendedName>
</protein>
<name>A0A1X1Y6M0_9MYCO</name>
<evidence type="ECO:0000313" key="2">
    <source>
        <dbReference type="EMBL" id="ORW06670.1"/>
    </source>
</evidence>
<dbReference type="RefSeq" id="WP_045375187.1">
    <property type="nucleotide sequence ID" value="NZ_BBKA01000021.1"/>
</dbReference>
<reference evidence="2 3" key="1">
    <citation type="submission" date="2016-01" db="EMBL/GenBank/DDBJ databases">
        <title>The new phylogeny of the genus Mycobacterium.</title>
        <authorList>
            <person name="Tarcisio F."/>
            <person name="Conor M."/>
            <person name="Antonella G."/>
            <person name="Elisabetta G."/>
            <person name="Giulia F.S."/>
            <person name="Sara T."/>
            <person name="Anna F."/>
            <person name="Clotilde B."/>
            <person name="Roberto B."/>
            <person name="Veronica D.S."/>
            <person name="Fabio R."/>
            <person name="Monica P."/>
            <person name="Olivier J."/>
            <person name="Enrico T."/>
            <person name="Nicola S."/>
        </authorList>
    </citation>
    <scope>NUCLEOTIDE SEQUENCE [LARGE SCALE GENOMIC DNA]</scope>
    <source>
        <strain evidence="2 3">DSM 45166</strain>
    </source>
</reference>
<feature type="region of interest" description="Disordered" evidence="1">
    <location>
        <begin position="25"/>
        <end position="47"/>
    </location>
</feature>